<dbReference type="InterPro" id="IPR005080">
    <property type="entry name" value="Peptidase_A25"/>
</dbReference>
<dbReference type="GO" id="GO:0006508">
    <property type="term" value="P:proteolysis"/>
    <property type="evidence" value="ECO:0007669"/>
    <property type="project" value="UniProtKB-UniRule"/>
</dbReference>
<dbReference type="Gene3D" id="3.40.50.1450">
    <property type="entry name" value="HybD-like"/>
    <property type="match status" value="1"/>
</dbReference>
<comment type="similarity">
    <text evidence="4">Belongs to the peptidase A25 family.</text>
</comment>
<protein>
    <recommendedName>
        <fullName evidence="4">Germination protease</fullName>
        <ecNumber evidence="4">3.4.24.78</ecNumber>
    </recommendedName>
    <alternativeName>
        <fullName evidence="4">GPR endopeptidase</fullName>
    </alternativeName>
    <alternativeName>
        <fullName evidence="4">Germination proteinase</fullName>
    </alternativeName>
    <alternativeName>
        <fullName evidence="4">Spore protease</fullName>
    </alternativeName>
</protein>
<dbReference type="Proteomes" id="UP000675284">
    <property type="component" value="Unassembled WGS sequence"/>
</dbReference>
<comment type="subunit">
    <text evidence="4">Homotetramer.</text>
</comment>
<dbReference type="Pfam" id="PF03418">
    <property type="entry name" value="Peptidase_A25"/>
    <property type="match status" value="1"/>
</dbReference>
<dbReference type="EC" id="3.4.24.78" evidence="4"/>
<comment type="caution">
    <text evidence="6">The sequence shown here is derived from an EMBL/GenBank/DDBJ whole genome shotgun (WGS) entry which is preliminary data.</text>
</comment>
<gene>
    <name evidence="4" type="primary">gpr</name>
    <name evidence="6" type="ORF">KCX74_19905</name>
</gene>
<dbReference type="AlphaFoldDB" id="A0A941DZN8"/>
<evidence type="ECO:0000313" key="7">
    <source>
        <dbReference type="Proteomes" id="UP000675284"/>
    </source>
</evidence>
<reference evidence="6" key="1">
    <citation type="submission" date="2021-04" db="EMBL/GenBank/DDBJ databases">
        <title>Isolation and polyphasic classification of algal microorganism.</title>
        <authorList>
            <person name="Wang S."/>
        </authorList>
    </citation>
    <scope>NUCLEOTIDE SEQUENCE</scope>
    <source>
        <strain evidence="6">720a</strain>
    </source>
</reference>
<feature type="region of interest" description="Disordered" evidence="5">
    <location>
        <begin position="268"/>
        <end position="294"/>
    </location>
</feature>
<evidence type="ECO:0000256" key="4">
    <source>
        <dbReference type="HAMAP-Rule" id="MF_00626"/>
    </source>
</evidence>
<feature type="propeptide" id="PRO_5038201994" evidence="4">
    <location>
        <begin position="1"/>
        <end position="16"/>
    </location>
</feature>
<accession>A0A941DZN8</accession>
<evidence type="ECO:0000256" key="1">
    <source>
        <dbReference type="ARBA" id="ARBA00022670"/>
    </source>
</evidence>
<keyword evidence="2 4" id="KW-0378">Hydrolase</keyword>
<evidence type="ECO:0000256" key="3">
    <source>
        <dbReference type="ARBA" id="ARBA00023145"/>
    </source>
</evidence>
<organism evidence="6 7">
    <name type="scientific">Virgibacillus salarius</name>
    <dbReference type="NCBI Taxonomy" id="447199"/>
    <lineage>
        <taxon>Bacteria</taxon>
        <taxon>Bacillati</taxon>
        <taxon>Bacillota</taxon>
        <taxon>Bacilli</taxon>
        <taxon>Bacillales</taxon>
        <taxon>Bacillaceae</taxon>
        <taxon>Virgibacillus</taxon>
    </lineage>
</organism>
<dbReference type="RefSeq" id="WP_166531022.1">
    <property type="nucleotide sequence ID" value="NZ_JAGSOT010000107.1"/>
</dbReference>
<evidence type="ECO:0000256" key="5">
    <source>
        <dbReference type="SAM" id="MobiDB-lite"/>
    </source>
</evidence>
<comment type="catalytic activity">
    <reaction evidence="4">
        <text>Endopeptidase action with P4 Glu or Asp, P1 preferably Glu &gt; Asp, P1' hydrophobic and P2' Ala.</text>
        <dbReference type="EC" id="3.4.24.78"/>
    </reaction>
</comment>
<comment type="PTM">
    <text evidence="4">Autoproteolytically processed. The inactive tetrameric zymogen termed p46 autoprocesses to a smaller form termed p41, which is active only during spore germination.</text>
</comment>
<feature type="chain" id="PRO_5038201995" description="Germination protease" evidence="4">
    <location>
        <begin position="17"/>
        <end position="369"/>
    </location>
</feature>
<keyword evidence="7" id="KW-1185">Reference proteome</keyword>
<dbReference type="NCBIfam" id="TIGR01441">
    <property type="entry name" value="GPR"/>
    <property type="match status" value="1"/>
</dbReference>
<keyword evidence="1 4" id="KW-0645">Protease</keyword>
<name>A0A941DZN8_9BACI</name>
<dbReference type="EMBL" id="JAGSOT010000107">
    <property type="protein sequence ID" value="MBR7798281.1"/>
    <property type="molecule type" value="Genomic_DNA"/>
</dbReference>
<evidence type="ECO:0000313" key="6">
    <source>
        <dbReference type="EMBL" id="MBR7798281.1"/>
    </source>
</evidence>
<dbReference type="GO" id="GO:0009847">
    <property type="term" value="P:spore germination"/>
    <property type="evidence" value="ECO:0007669"/>
    <property type="project" value="UniProtKB-UniRule"/>
</dbReference>
<comment type="function">
    <text evidence="4">Initiates the rapid degradation of small, acid-soluble proteins during spore germination.</text>
</comment>
<dbReference type="GO" id="GO:0004222">
    <property type="term" value="F:metalloendopeptidase activity"/>
    <property type="evidence" value="ECO:0007669"/>
    <property type="project" value="UniProtKB-UniRule"/>
</dbReference>
<feature type="compositionally biased region" description="Basic and acidic residues" evidence="5">
    <location>
        <begin position="284"/>
        <end position="294"/>
    </location>
</feature>
<evidence type="ECO:0000256" key="2">
    <source>
        <dbReference type="ARBA" id="ARBA00022801"/>
    </source>
</evidence>
<proteinExistence type="inferred from homology"/>
<dbReference type="PIRSF" id="PIRSF019549">
    <property type="entry name" value="Peptidase_A25"/>
    <property type="match status" value="1"/>
</dbReference>
<dbReference type="InterPro" id="IPR023430">
    <property type="entry name" value="Pept_HybD-like_dom_sf"/>
</dbReference>
<dbReference type="SUPFAM" id="SSF53163">
    <property type="entry name" value="HybD-like"/>
    <property type="match status" value="1"/>
</dbReference>
<keyword evidence="3 4" id="KW-0865">Zymogen</keyword>
<sequence length="369" mass="40547">MENKKNDIVPYQVRTDLAIEAKDMYVENQEATDQKKIKGVTIKERNDDGINISYVEIDDTGAELLGKKPGSYITIYADGVKRQDTKRQEQAAKVLAKELEQLIAKNNIPVDSKGLIVGLGNWNVTPDALGPMTVEKVLVTSHLFQMEHETVSKGYRPVAAVTPGVMGVTGIETSDIIFGIVEKYQPDFVICIDALASRSIERVNETIQLSDSGIHPGSGVGNKRKEISKETLGIPVMAIGVPTVVDAVTITSDTIDFLLKHFGREWEEKDDPSKSLTPAGMSFGEKRLTDEDLPDEEKRQTFLGIVGNLSDDEKRKLITEVLTPIGHNLMVTPKEVDGFMIDMASLIANGVNAAMHETVNVDNFASYSR</sequence>
<dbReference type="HAMAP" id="MF_00626">
    <property type="entry name" value="Germination_prot"/>
    <property type="match status" value="1"/>
</dbReference>